<evidence type="ECO:0008006" key="2">
    <source>
        <dbReference type="Google" id="ProtNLM"/>
    </source>
</evidence>
<dbReference type="EMBL" id="UINC01098031">
    <property type="protein sequence ID" value="SVC56231.1"/>
    <property type="molecule type" value="Genomic_DNA"/>
</dbReference>
<dbReference type="AlphaFoldDB" id="A0A382N9L5"/>
<gene>
    <name evidence="1" type="ORF">METZ01_LOCUS309085</name>
</gene>
<dbReference type="SUPFAM" id="SSF48452">
    <property type="entry name" value="TPR-like"/>
    <property type="match status" value="1"/>
</dbReference>
<feature type="non-terminal residue" evidence="1">
    <location>
        <position position="134"/>
    </location>
</feature>
<dbReference type="Gene3D" id="1.25.40.10">
    <property type="entry name" value="Tetratricopeptide repeat domain"/>
    <property type="match status" value="1"/>
</dbReference>
<reference evidence="1" key="1">
    <citation type="submission" date="2018-05" db="EMBL/GenBank/DDBJ databases">
        <authorList>
            <person name="Lanie J.A."/>
            <person name="Ng W.-L."/>
            <person name="Kazmierczak K.M."/>
            <person name="Andrzejewski T.M."/>
            <person name="Davidsen T.M."/>
            <person name="Wayne K.J."/>
            <person name="Tettelin H."/>
            <person name="Glass J.I."/>
            <person name="Rusch D."/>
            <person name="Podicherti R."/>
            <person name="Tsui H.-C.T."/>
            <person name="Winkler M.E."/>
        </authorList>
    </citation>
    <scope>NUCLEOTIDE SEQUENCE</scope>
</reference>
<proteinExistence type="predicted"/>
<dbReference type="InterPro" id="IPR011990">
    <property type="entry name" value="TPR-like_helical_dom_sf"/>
</dbReference>
<name>A0A382N9L5_9ZZZZ</name>
<protein>
    <recommendedName>
        <fullName evidence="2">Tetratricopeptide repeat protein</fullName>
    </recommendedName>
</protein>
<evidence type="ECO:0000313" key="1">
    <source>
        <dbReference type="EMBL" id="SVC56231.1"/>
    </source>
</evidence>
<sequence length="134" mass="15120">MGSFGLAQQDPKKPSILDYPKIQAAQMAGQTRAVGLMRSKRFEEAETLLRLMAEKFPQSPTTRYNLACLQAIREQVDEAFENLEKAVELGFRNIAHIKNDPDLANLRKDERFAEVLKIAGEPFDGSVWPSFPKP</sequence>
<dbReference type="NCBIfam" id="NF047558">
    <property type="entry name" value="TPR_END_plus"/>
    <property type="match status" value="1"/>
</dbReference>
<accession>A0A382N9L5</accession>
<organism evidence="1">
    <name type="scientific">marine metagenome</name>
    <dbReference type="NCBI Taxonomy" id="408172"/>
    <lineage>
        <taxon>unclassified sequences</taxon>
        <taxon>metagenomes</taxon>
        <taxon>ecological metagenomes</taxon>
    </lineage>
</organism>